<evidence type="ECO:0000256" key="1">
    <source>
        <dbReference type="ARBA" id="ARBA00012513"/>
    </source>
</evidence>
<dbReference type="Gene3D" id="1.10.510.10">
    <property type="entry name" value="Transferase(Phosphotransferase) domain 1"/>
    <property type="match status" value="1"/>
</dbReference>
<comment type="catalytic activity">
    <reaction evidence="7">
        <text>L-threonyl-[protein] + ATP = O-phospho-L-threonyl-[protein] + ADP + H(+)</text>
        <dbReference type="Rhea" id="RHEA:46608"/>
        <dbReference type="Rhea" id="RHEA-COMP:11060"/>
        <dbReference type="Rhea" id="RHEA-COMP:11605"/>
        <dbReference type="ChEBI" id="CHEBI:15378"/>
        <dbReference type="ChEBI" id="CHEBI:30013"/>
        <dbReference type="ChEBI" id="CHEBI:30616"/>
        <dbReference type="ChEBI" id="CHEBI:61977"/>
        <dbReference type="ChEBI" id="CHEBI:456216"/>
        <dbReference type="EC" id="2.7.11.1"/>
    </reaction>
</comment>
<dbReference type="RefSeq" id="YP_009255260.1">
    <property type="nucleotide sequence ID" value="NC_030240.1"/>
</dbReference>
<sequence>MNIVYNNSDDNKKIVDNCLREELQKINNFYDDCETIKPPFAIVDGRFGKMSVLRHRSTNKMYLQKTISMRHFSADEIKVHQLMGEHDNFVKLYFHYSSPVFNVLIMDYKKCRDLYELLPIMKFTTKRVANIVRQLCCALNDLHKIGYVHNDIKLENVLYSELLDHVYVCDYGLCKRENTKAIVHDGTLEYFSPEKFCKMPYSSSFDWYAVGILTYKLFTDNRHPFEKVPGEELEFDEMRRGQRYDDINVLNEVHDTNARNFIYQLTVYNYKRRLVTFNEIIKHKFIN</sequence>
<dbReference type="GO" id="GO:0005524">
    <property type="term" value="F:ATP binding"/>
    <property type="evidence" value="ECO:0007669"/>
    <property type="project" value="UniProtKB-KW"/>
</dbReference>
<dbReference type="KEGG" id="vg:27924226"/>
<dbReference type="OrthoDB" id="8955at10239"/>
<dbReference type="SUPFAM" id="SSF56112">
    <property type="entry name" value="Protein kinase-like (PK-like)"/>
    <property type="match status" value="1"/>
</dbReference>
<evidence type="ECO:0000256" key="2">
    <source>
        <dbReference type="ARBA" id="ARBA00022527"/>
    </source>
</evidence>
<protein>
    <recommendedName>
        <fullName evidence="1">non-specific serine/threonine protein kinase</fullName>
        <ecNumber evidence="1">2.7.11.1</ecNumber>
    </recommendedName>
</protein>
<keyword evidence="11" id="KW-1185">Reference proteome</keyword>
<evidence type="ECO:0000256" key="3">
    <source>
        <dbReference type="ARBA" id="ARBA00022679"/>
    </source>
</evidence>
<reference evidence="10 11" key="1">
    <citation type="journal article" date="2016" name="PLoS ONE">
        <title>Genome Sequencing and Analysis of Catopsilia pomona nucleopolyhedrovirus: A Distinct Species in Group I Alphabaculovirus.</title>
        <authorList>
            <person name="Wang J."/>
            <person name="Zhu Z."/>
            <person name="Zhang L."/>
            <person name="Hou D."/>
            <person name="Wang M."/>
            <person name="Arif B."/>
            <person name="Kou Z."/>
            <person name="Wang H."/>
            <person name="Deng F."/>
            <person name="Hu Z."/>
        </authorList>
    </citation>
    <scope>NUCLEOTIDE SEQUENCE [LARGE SCALE GENOMIC DNA]</scope>
    <source>
        <strain evidence="10">416</strain>
    </source>
</reference>
<evidence type="ECO:0000313" key="10">
    <source>
        <dbReference type="EMBL" id="ANF29652.1"/>
    </source>
</evidence>
<dbReference type="EC" id="2.7.11.1" evidence="1"/>
<dbReference type="SMART" id="SM00220">
    <property type="entry name" value="S_TKc"/>
    <property type="match status" value="1"/>
</dbReference>
<dbReference type="PANTHER" id="PTHR24356">
    <property type="entry name" value="SERINE/THREONINE-PROTEIN KINASE"/>
    <property type="match status" value="1"/>
</dbReference>
<name>A0A172WZ79_9ABAC</name>
<dbReference type="Pfam" id="PF00069">
    <property type="entry name" value="Pkinase"/>
    <property type="match status" value="1"/>
</dbReference>
<dbReference type="Proteomes" id="UP000203996">
    <property type="component" value="Segment"/>
</dbReference>
<dbReference type="InterPro" id="IPR000719">
    <property type="entry name" value="Prot_kinase_dom"/>
</dbReference>
<gene>
    <name evidence="10" type="primary">pk1</name>
    <name evidence="10" type="ORF">CapoNPV_003</name>
</gene>
<evidence type="ECO:0000313" key="11">
    <source>
        <dbReference type="Proteomes" id="UP000203996"/>
    </source>
</evidence>
<evidence type="ECO:0000256" key="6">
    <source>
        <dbReference type="ARBA" id="ARBA00022840"/>
    </source>
</evidence>
<dbReference type="InterPro" id="IPR050236">
    <property type="entry name" value="Ser_Thr_kinase_AGC"/>
</dbReference>
<keyword evidence="4" id="KW-0547">Nucleotide-binding</keyword>
<evidence type="ECO:0000256" key="4">
    <source>
        <dbReference type="ARBA" id="ARBA00022741"/>
    </source>
</evidence>
<dbReference type="PROSITE" id="PS00108">
    <property type="entry name" value="PROTEIN_KINASE_ST"/>
    <property type="match status" value="1"/>
</dbReference>
<dbReference type="InterPro" id="IPR011009">
    <property type="entry name" value="Kinase-like_dom_sf"/>
</dbReference>
<dbReference type="EMBL" id="KU565883">
    <property type="protein sequence ID" value="ANF29652.1"/>
    <property type="molecule type" value="Genomic_DNA"/>
</dbReference>
<proteinExistence type="predicted"/>
<keyword evidence="6" id="KW-0067">ATP-binding</keyword>
<dbReference type="PROSITE" id="PS50011">
    <property type="entry name" value="PROTEIN_KINASE_DOM"/>
    <property type="match status" value="1"/>
</dbReference>
<accession>A0A172WZ79</accession>
<organism evidence="10 11">
    <name type="scientific">Catopsilia pomona nucleopolyhedrovirus</name>
    <dbReference type="NCBI Taxonomy" id="1850906"/>
    <lineage>
        <taxon>Viruses</taxon>
        <taxon>Viruses incertae sedis</taxon>
        <taxon>Naldaviricetes</taxon>
        <taxon>Lefavirales</taxon>
        <taxon>Baculoviridae</taxon>
        <taxon>Alphabaculovirus</taxon>
        <taxon>Alphabaculovirus capomonae</taxon>
    </lineage>
</organism>
<keyword evidence="3" id="KW-0808">Transferase</keyword>
<keyword evidence="5" id="KW-0418">Kinase</keyword>
<dbReference type="GO" id="GO:0004674">
    <property type="term" value="F:protein serine/threonine kinase activity"/>
    <property type="evidence" value="ECO:0007669"/>
    <property type="project" value="UniProtKB-KW"/>
</dbReference>
<dbReference type="InterPro" id="IPR008271">
    <property type="entry name" value="Ser/Thr_kinase_AS"/>
</dbReference>
<evidence type="ECO:0000256" key="8">
    <source>
        <dbReference type="ARBA" id="ARBA00048679"/>
    </source>
</evidence>
<feature type="domain" description="Protein kinase" evidence="9">
    <location>
        <begin position="36"/>
        <end position="286"/>
    </location>
</feature>
<dbReference type="GeneID" id="27924226"/>
<comment type="catalytic activity">
    <reaction evidence="8">
        <text>L-seryl-[protein] + ATP = O-phospho-L-seryl-[protein] + ADP + H(+)</text>
        <dbReference type="Rhea" id="RHEA:17989"/>
        <dbReference type="Rhea" id="RHEA-COMP:9863"/>
        <dbReference type="Rhea" id="RHEA-COMP:11604"/>
        <dbReference type="ChEBI" id="CHEBI:15378"/>
        <dbReference type="ChEBI" id="CHEBI:29999"/>
        <dbReference type="ChEBI" id="CHEBI:30616"/>
        <dbReference type="ChEBI" id="CHEBI:83421"/>
        <dbReference type="ChEBI" id="CHEBI:456216"/>
        <dbReference type="EC" id="2.7.11.1"/>
    </reaction>
</comment>
<evidence type="ECO:0000256" key="7">
    <source>
        <dbReference type="ARBA" id="ARBA00047899"/>
    </source>
</evidence>
<evidence type="ECO:0000259" key="9">
    <source>
        <dbReference type="PROSITE" id="PS50011"/>
    </source>
</evidence>
<keyword evidence="2" id="KW-0723">Serine/threonine-protein kinase</keyword>
<evidence type="ECO:0000256" key="5">
    <source>
        <dbReference type="ARBA" id="ARBA00022777"/>
    </source>
</evidence>
<dbReference type="Gene3D" id="3.30.200.20">
    <property type="entry name" value="Phosphorylase Kinase, domain 1"/>
    <property type="match status" value="1"/>
</dbReference>